<keyword evidence="2" id="KW-1185">Reference proteome</keyword>
<evidence type="ECO:0000313" key="2">
    <source>
        <dbReference type="Proteomes" id="UP000002258"/>
    </source>
</evidence>
<dbReference type="KEGG" id="pic:PICST_29954"/>
<dbReference type="HOGENOM" id="CLU_1723059_0_0_1"/>
<reference evidence="1 2" key="1">
    <citation type="journal article" date="2007" name="Nat. Biotechnol.">
        <title>Genome sequence of the lignocellulose-bioconverting and xylose-fermenting yeast Pichia stipitis.</title>
        <authorList>
            <person name="Jeffries T.W."/>
            <person name="Grigoriev I.V."/>
            <person name="Grimwood J."/>
            <person name="Laplaza J.M."/>
            <person name="Aerts A."/>
            <person name="Salamov A."/>
            <person name="Schmutz J."/>
            <person name="Lindquist E."/>
            <person name="Dehal P."/>
            <person name="Shapiro H."/>
            <person name="Jin Y.S."/>
            <person name="Passoth V."/>
            <person name="Richardson P.M."/>
        </authorList>
    </citation>
    <scope>NUCLEOTIDE SEQUENCE [LARGE SCALE GENOMIC DNA]</scope>
    <source>
        <strain evidence="2">ATCC 58785 / CBS 6054 / NBRC 10063 / NRRL Y-11545</strain>
    </source>
</reference>
<evidence type="ECO:0000313" key="1">
    <source>
        <dbReference type="EMBL" id="ABN65051.2"/>
    </source>
</evidence>
<name>A3LPI2_PICST</name>
<dbReference type="GeneID" id="4836949"/>
<accession>A3LPI2</accession>
<dbReference type="RefSeq" id="XP_001383080.2">
    <property type="nucleotide sequence ID" value="XM_001383043.1"/>
</dbReference>
<protein>
    <submittedName>
        <fullName evidence="1">Uncharacterized protein</fullName>
    </submittedName>
</protein>
<gene>
    <name evidence="1" type="ORF">PICST_29954</name>
</gene>
<dbReference type="Proteomes" id="UP000002258">
    <property type="component" value="Chromosome 2"/>
</dbReference>
<dbReference type="InParanoid" id="A3LPI2"/>
<sequence length="152" mass="17505">MPVYSISIGLNGLFITLGGVDPWKNVKRLQKTYRYTVDLPFPDPRDGYVMEYHSKGYVDYGNESKEYVKDTPSFPYRVRIDVKKVRLSNSWLNLLRIHPDGTTDVSVCHFLGTAKTHIGFLKHTNKYPADFIEFFDAANNKVDLWPLGKKEA</sequence>
<dbReference type="EMBL" id="CP000496">
    <property type="protein sequence ID" value="ABN65051.2"/>
    <property type="molecule type" value="Genomic_DNA"/>
</dbReference>
<dbReference type="AlphaFoldDB" id="A3LPI2"/>
<organism evidence="1 2">
    <name type="scientific">Scheffersomyces stipitis (strain ATCC 58785 / CBS 6054 / NBRC 10063 / NRRL Y-11545)</name>
    <name type="common">Yeast</name>
    <name type="synonym">Pichia stipitis</name>
    <dbReference type="NCBI Taxonomy" id="322104"/>
    <lineage>
        <taxon>Eukaryota</taxon>
        <taxon>Fungi</taxon>
        <taxon>Dikarya</taxon>
        <taxon>Ascomycota</taxon>
        <taxon>Saccharomycotina</taxon>
        <taxon>Pichiomycetes</taxon>
        <taxon>Debaryomycetaceae</taxon>
        <taxon>Scheffersomyces</taxon>
    </lineage>
</organism>
<proteinExistence type="predicted"/>